<comment type="caution">
    <text evidence="2">The sequence shown here is derived from an EMBL/GenBank/DDBJ whole genome shotgun (WGS) entry which is preliminary data.</text>
</comment>
<gene>
    <name evidence="2" type="ORF">P9850_12845</name>
</gene>
<feature type="domain" description="Fibronectin type-III" evidence="1">
    <location>
        <begin position="836"/>
        <end position="939"/>
    </location>
</feature>
<protein>
    <submittedName>
        <fullName evidence="2">DNRLRE domain-containing protein</fullName>
    </submittedName>
</protein>
<dbReference type="InterPro" id="IPR036116">
    <property type="entry name" value="FN3_sf"/>
</dbReference>
<dbReference type="InterPro" id="IPR013783">
    <property type="entry name" value="Ig-like_fold"/>
</dbReference>
<dbReference type="AlphaFoldDB" id="A0ABD5IWX6"/>
<evidence type="ECO:0000313" key="2">
    <source>
        <dbReference type="EMBL" id="MED5052703.1"/>
    </source>
</evidence>
<accession>A0ABD5IWX6</accession>
<proteinExistence type="predicted"/>
<dbReference type="PROSITE" id="PS50853">
    <property type="entry name" value="FN3"/>
    <property type="match status" value="1"/>
</dbReference>
<dbReference type="InterPro" id="IPR003961">
    <property type="entry name" value="FN3_dom"/>
</dbReference>
<dbReference type="RefSeq" id="WP_328218972.1">
    <property type="nucleotide sequence ID" value="NZ_JARTLI010000029.1"/>
</dbReference>
<dbReference type="SUPFAM" id="SSF49265">
    <property type="entry name" value="Fibronectin type III"/>
    <property type="match status" value="2"/>
</dbReference>
<dbReference type="EMBL" id="JARTLI010000029">
    <property type="protein sequence ID" value="MED5052703.1"/>
    <property type="molecule type" value="Genomic_DNA"/>
</dbReference>
<dbReference type="Proteomes" id="UP001339962">
    <property type="component" value="Unassembled WGS sequence"/>
</dbReference>
<dbReference type="NCBIfam" id="NF033679">
    <property type="entry name" value="DNRLRE_dom"/>
    <property type="match status" value="1"/>
</dbReference>
<reference evidence="2 3" key="1">
    <citation type="submission" date="2023-03" db="EMBL/GenBank/DDBJ databases">
        <title>Bacillus Genome Sequencing.</title>
        <authorList>
            <person name="Dunlap C."/>
        </authorList>
    </citation>
    <scope>NUCLEOTIDE SEQUENCE [LARGE SCALE GENOMIC DNA]</scope>
    <source>
        <strain evidence="2 3">NRS-38</strain>
    </source>
</reference>
<dbReference type="Gene3D" id="2.60.40.10">
    <property type="entry name" value="Immunoglobulins"/>
    <property type="match status" value="2"/>
</dbReference>
<evidence type="ECO:0000259" key="1">
    <source>
        <dbReference type="PROSITE" id="PS50853"/>
    </source>
</evidence>
<name>A0ABD5IWX6_9BACL</name>
<sequence length="1053" mass="117206">MHYEDENGNLHNIDTDLYDESDLDQIDFPVAKEGIEEFRIMRTACRNMKKKNILDRDMMDYQGLKVPFDFRIPRNFKRGYTVGKGADKLRFIPVGASTAKGYIEQDRKNCVHYQDAWNDVDVRLELLPTGVKETLILKSDRAPASFSFEVDGPLEDDLTAGNLKLQPAWLVDANGEHRDVLQTVRREGDKTYVDLIADVTGLTYPIEIDPTVQTTESFYDTYVTSVYPNYNYDTREHISVGFYIGEQYNAYLQWTMPTSILGTVITNANLKIYKIADIGDPSWYRFRPYVITSDWSENGSVTFNSPPATLDVRSPDLDGDFTAPSTWGSIPVKECIQHYANGGAFYGIALRWTSAIGDGGYSLFASSEHPNYYGPYLEITYNVPPTAPTVTSPNGGETWNSLHTITWSGAIDPDGTPDVTTGTAVSSYASPMTVNGPIGQQFIATKTGKLGAVDVLLYSQSGTTSATLNVELWALDGNGLPSSKLHEQSFNVTVPNANTWYNFIFSNPPNITNGVKYGLIVRGAPSSLKFVVDTTGTYSQCKRLDWNGSSWFANANNFDMKMYFSPSNTLQYQIQLSTNNGQSWKDIVALTSPGATSYTYDFINEPETSLAKIRIRAYDGTSYGPWDESNGVFTIQHNQAPTVPTNLSPSGGVAKDRGSVIRLSWQHNDANNDPQAKFDLQWRLQGAQTWNTVTQVTTNQYWDAPANTFPKGTIEWQVRTYDQAGLSSPYSDTQVFFAGDKPTSPTITDPVNGATVPVANPVVQWSSVGQTAYHVKLLESNDNLLWELQANSTNKAQTIQYNLANSTAYKIQVAIKNDDGIWSDFVTVNIHVSYTPPAVSVVTTAKGEATITISIDNPTPQGTQPNVSYNEVYRRKQGESTWTRIAKNIPADASFVDYTPASGQVYQYLVRAWGDNGTYSDSPVVSESISFIGVWLHEAANPLETLHQFKLVSDRSGNWQPTATMMQFAGRRLPVAEYDDTEQHSVSVKFSLLKDSGDLEALEKLIRSKNTLCYRDARGRKMFCHVFQLPVDDEVYGNTVSLTFEEVSYTEEV</sequence>
<evidence type="ECO:0000313" key="3">
    <source>
        <dbReference type="Proteomes" id="UP001339962"/>
    </source>
</evidence>
<organism evidence="2 3">
    <name type="scientific">Anoxybacteroides rupiense</name>
    <dbReference type="NCBI Taxonomy" id="311460"/>
    <lineage>
        <taxon>Bacteria</taxon>
        <taxon>Bacillati</taxon>
        <taxon>Bacillota</taxon>
        <taxon>Bacilli</taxon>
        <taxon>Bacillales</taxon>
        <taxon>Anoxybacillaceae</taxon>
        <taxon>Anoxybacteroides</taxon>
    </lineage>
</organism>